<name>A0ABV0KVU9_9GAMM</name>
<sequence>MKIMGIALTASLIAGASFANANDTKFGVQGGFASGGDTLATVNFTDGSSETLKAGSGISIGAFTIIPLSDNGVALKLAANYLHDSVTATNGEVTFTRLPLDALVLKQMNKWQVAAGLTYHLNPQYESTFNSGSKIDADNALGLRLEANYQVYSNSFLAMNIGASYTNIEYSFVGVTKKYDGSSVAITTGLSF</sequence>
<comment type="caution">
    <text evidence="2">The sequence shown here is derived from an EMBL/GenBank/DDBJ whole genome shotgun (WGS) entry which is preliminary data.</text>
</comment>
<dbReference type="RefSeq" id="WP_348576001.1">
    <property type="nucleotide sequence ID" value="NZ_JBDYKN010000001.1"/>
</dbReference>
<dbReference type="Proteomes" id="UP001471651">
    <property type="component" value="Unassembled WGS sequence"/>
</dbReference>
<keyword evidence="1" id="KW-0732">Signal</keyword>
<accession>A0ABV0KVU9</accession>
<evidence type="ECO:0000313" key="2">
    <source>
        <dbReference type="EMBL" id="MEP7728300.1"/>
    </source>
</evidence>
<evidence type="ECO:0000256" key="1">
    <source>
        <dbReference type="SAM" id="SignalP"/>
    </source>
</evidence>
<dbReference type="EMBL" id="JBDYKN010000001">
    <property type="protein sequence ID" value="MEP7728300.1"/>
    <property type="molecule type" value="Genomic_DNA"/>
</dbReference>
<gene>
    <name evidence="2" type="ORF">ABKW32_02490</name>
</gene>
<keyword evidence="3" id="KW-1185">Reference proteome</keyword>
<organism evidence="2 3">
    <name type="scientific">Marinomonas primoryensis</name>
    <dbReference type="NCBI Taxonomy" id="178399"/>
    <lineage>
        <taxon>Bacteria</taxon>
        <taxon>Pseudomonadati</taxon>
        <taxon>Pseudomonadota</taxon>
        <taxon>Gammaproteobacteria</taxon>
        <taxon>Oceanospirillales</taxon>
        <taxon>Oceanospirillaceae</taxon>
        <taxon>Marinomonas</taxon>
    </lineage>
</organism>
<reference evidence="2 3" key="1">
    <citation type="submission" date="2024-05" db="EMBL/GenBank/DDBJ databases">
        <authorList>
            <person name="Busch G.E."/>
            <person name="Sharma I."/>
        </authorList>
    </citation>
    <scope>NUCLEOTIDE SEQUENCE [LARGE SCALE GENOMIC DNA]</scope>
    <source>
        <strain evidence="2 3">23GB23</strain>
    </source>
</reference>
<evidence type="ECO:0008006" key="4">
    <source>
        <dbReference type="Google" id="ProtNLM"/>
    </source>
</evidence>
<protein>
    <recommendedName>
        <fullName evidence="4">Outer membrane protein beta-barrel domain-containing protein</fullName>
    </recommendedName>
</protein>
<feature type="signal peptide" evidence="1">
    <location>
        <begin position="1"/>
        <end position="21"/>
    </location>
</feature>
<proteinExistence type="predicted"/>
<feature type="chain" id="PRO_5047536301" description="Outer membrane protein beta-barrel domain-containing protein" evidence="1">
    <location>
        <begin position="22"/>
        <end position="192"/>
    </location>
</feature>
<evidence type="ECO:0000313" key="3">
    <source>
        <dbReference type="Proteomes" id="UP001471651"/>
    </source>
</evidence>